<comment type="caution">
    <text evidence="2">The sequence shown here is derived from an EMBL/GenBank/DDBJ whole genome shotgun (WGS) entry which is preliminary data.</text>
</comment>
<dbReference type="AlphaFoldDB" id="A0A086AB76"/>
<evidence type="ECO:0000256" key="1">
    <source>
        <dbReference type="SAM" id="SignalP"/>
    </source>
</evidence>
<organism evidence="2 3">
    <name type="scientific">Chryseobacterium soli</name>
    <dbReference type="NCBI Taxonomy" id="445961"/>
    <lineage>
        <taxon>Bacteria</taxon>
        <taxon>Pseudomonadati</taxon>
        <taxon>Bacteroidota</taxon>
        <taxon>Flavobacteriia</taxon>
        <taxon>Flavobacteriales</taxon>
        <taxon>Weeksellaceae</taxon>
        <taxon>Chryseobacterium group</taxon>
        <taxon>Chryseobacterium</taxon>
    </lineage>
</organism>
<evidence type="ECO:0000313" key="2">
    <source>
        <dbReference type="EMBL" id="KFF13940.1"/>
    </source>
</evidence>
<proteinExistence type="predicted"/>
<dbReference type="EMBL" id="JPRH01000001">
    <property type="protein sequence ID" value="KFF13940.1"/>
    <property type="molecule type" value="Genomic_DNA"/>
</dbReference>
<reference evidence="2 3" key="1">
    <citation type="submission" date="2014-07" db="EMBL/GenBank/DDBJ databases">
        <title>Genome of Chryseobacterium soli DSM 19298.</title>
        <authorList>
            <person name="Stropko S.J."/>
            <person name="Pipes S.E."/>
            <person name="Newman J."/>
        </authorList>
    </citation>
    <scope>NUCLEOTIDE SEQUENCE [LARGE SCALE GENOMIC DNA]</scope>
    <source>
        <strain evidence="2 3">DSM 19298</strain>
    </source>
</reference>
<gene>
    <name evidence="2" type="ORF">IW15_00365</name>
</gene>
<keyword evidence="1" id="KW-0732">Signal</keyword>
<feature type="chain" id="PRO_5001802472" description="Lipoprotein" evidence="1">
    <location>
        <begin position="28"/>
        <end position="182"/>
    </location>
</feature>
<sequence length="182" mass="20471">MFQINFQLLLKKIFCSVLLGIFLFAHCKTGNDSINKGNIENDAKAKFFIIKGTVISGIKNIKSAEVNIIEKKDSRISKIISKKLSQKLPQNKEVEKEKYSIEYAANTISICSKDADEKYRSLLSGELKVIHGNPYKYDGIPVGQQNFFIFFPYEAGVINTSKDLIIALGIIKYCCIRPPPIS</sequence>
<dbReference type="Proteomes" id="UP000028705">
    <property type="component" value="Unassembled WGS sequence"/>
</dbReference>
<evidence type="ECO:0008006" key="4">
    <source>
        <dbReference type="Google" id="ProtNLM"/>
    </source>
</evidence>
<feature type="signal peptide" evidence="1">
    <location>
        <begin position="1"/>
        <end position="27"/>
    </location>
</feature>
<keyword evidence="3" id="KW-1185">Reference proteome</keyword>
<protein>
    <recommendedName>
        <fullName evidence="4">Lipoprotein</fullName>
    </recommendedName>
</protein>
<evidence type="ECO:0000313" key="3">
    <source>
        <dbReference type="Proteomes" id="UP000028705"/>
    </source>
</evidence>
<accession>A0A086AB76</accession>
<name>A0A086AB76_9FLAO</name>